<dbReference type="RefSeq" id="WP_098696453.1">
    <property type="nucleotide sequence ID" value="NZ_CP023778.1"/>
</dbReference>
<name>A0A291RQ31_9NOCA</name>
<sequence length="362" mass="38326">MRSRFWRTVGVTALLAVGVVGVGWFAVAVLPGWAVGHDAAGLSVAERVAALNTARGHSITLISALGALVVAGFGIDRHFLDKDKQRLEHNKQRLDQDKHLTGLFDTATARLAAAEPISRAGGVRTLFRLMAASPPDHPLVVASICDMLRLHAVAGRPDGRLPADLIAGVEALRDRPIRPESRPLDLIGVRLPESDWRGARLIGARFADATSHADLRGADLTNADLTAAECSGTGLQEAILRGAVLTRTDFTEADLTEASLTDADAVGARLANALLLRADLRGANFRGADLRRARLRGARLGAADGIGTDLTDADLTDTDLTGTDLREVRGLTDAAVRAAVVDGETKLPAGVAHPRLPRDRPR</sequence>
<dbReference type="KEGG" id="ntp:CRH09_27790"/>
<evidence type="ECO:0000256" key="2">
    <source>
        <dbReference type="SAM" id="Phobius"/>
    </source>
</evidence>
<reference evidence="3 4" key="1">
    <citation type="submission" date="2017-10" db="EMBL/GenBank/DDBJ databases">
        <title>Comparative genomics between pathogenic Norcardia.</title>
        <authorList>
            <person name="Zeng L."/>
        </authorList>
    </citation>
    <scope>NUCLEOTIDE SEQUENCE [LARGE SCALE GENOMIC DNA]</scope>
    <source>
        <strain evidence="3 4">NC_YFY_NT001</strain>
    </source>
</reference>
<keyword evidence="2" id="KW-0812">Transmembrane</keyword>
<evidence type="ECO:0000256" key="1">
    <source>
        <dbReference type="ARBA" id="ARBA00022737"/>
    </source>
</evidence>
<accession>A0A291RQ31</accession>
<dbReference type="PANTHER" id="PTHR47485:SF1">
    <property type="entry name" value="THYLAKOID LUMENAL 17.4 KDA PROTEIN, CHLOROPLASTIC"/>
    <property type="match status" value="1"/>
</dbReference>
<dbReference type="PANTHER" id="PTHR47485">
    <property type="entry name" value="THYLAKOID LUMENAL 17.4 KDA PROTEIN, CHLOROPLASTIC"/>
    <property type="match status" value="1"/>
</dbReference>
<keyword evidence="2" id="KW-0472">Membrane</keyword>
<dbReference type="SUPFAM" id="SSF141571">
    <property type="entry name" value="Pentapeptide repeat-like"/>
    <property type="match status" value="1"/>
</dbReference>
<dbReference type="Pfam" id="PF00805">
    <property type="entry name" value="Pentapeptide"/>
    <property type="match status" value="2"/>
</dbReference>
<protein>
    <recommendedName>
        <fullName evidence="5">Pentapeptide repeat-containing protein</fullName>
    </recommendedName>
</protein>
<evidence type="ECO:0000313" key="4">
    <source>
        <dbReference type="Proteomes" id="UP000221961"/>
    </source>
</evidence>
<gene>
    <name evidence="3" type="ORF">CRH09_27790</name>
</gene>
<feature type="transmembrane region" description="Helical" evidence="2">
    <location>
        <begin position="12"/>
        <end position="34"/>
    </location>
</feature>
<dbReference type="GeneID" id="88363818"/>
<keyword evidence="1" id="KW-0677">Repeat</keyword>
<dbReference type="EMBL" id="CP023778">
    <property type="protein sequence ID" value="ATL69420.1"/>
    <property type="molecule type" value="Genomic_DNA"/>
</dbReference>
<dbReference type="Proteomes" id="UP000221961">
    <property type="component" value="Chromosome"/>
</dbReference>
<dbReference type="InterPro" id="IPR001646">
    <property type="entry name" value="5peptide_repeat"/>
</dbReference>
<dbReference type="AlphaFoldDB" id="A0A291RQ31"/>
<evidence type="ECO:0000313" key="3">
    <source>
        <dbReference type="EMBL" id="ATL69420.1"/>
    </source>
</evidence>
<proteinExistence type="predicted"/>
<keyword evidence="2" id="KW-1133">Transmembrane helix</keyword>
<evidence type="ECO:0008006" key="5">
    <source>
        <dbReference type="Google" id="ProtNLM"/>
    </source>
</evidence>
<dbReference type="Gene3D" id="2.160.20.80">
    <property type="entry name" value="E3 ubiquitin-protein ligase SopA"/>
    <property type="match status" value="1"/>
</dbReference>
<organism evidence="3 4">
    <name type="scientific">Nocardia terpenica</name>
    <dbReference type="NCBI Taxonomy" id="455432"/>
    <lineage>
        <taxon>Bacteria</taxon>
        <taxon>Bacillati</taxon>
        <taxon>Actinomycetota</taxon>
        <taxon>Actinomycetes</taxon>
        <taxon>Mycobacteriales</taxon>
        <taxon>Nocardiaceae</taxon>
        <taxon>Nocardia</taxon>
    </lineage>
</organism>
<feature type="transmembrane region" description="Helical" evidence="2">
    <location>
        <begin position="54"/>
        <end position="75"/>
    </location>
</feature>